<feature type="transmembrane region" description="Helical" evidence="6">
    <location>
        <begin position="51"/>
        <end position="71"/>
    </location>
</feature>
<dbReference type="AlphaFoldDB" id="A0A9D3NAY0"/>
<dbReference type="InterPro" id="IPR030417">
    <property type="entry name" value="MS4A"/>
</dbReference>
<feature type="transmembrane region" description="Helical" evidence="6">
    <location>
        <begin position="146"/>
        <end position="166"/>
    </location>
</feature>
<proteinExistence type="inferred from homology"/>
<comment type="subcellular location">
    <subcellularLocation>
        <location evidence="1">Membrane</location>
        <topology evidence="1">Multi-pass membrane protein</topology>
    </subcellularLocation>
</comment>
<keyword evidence="3 6" id="KW-0812">Transmembrane</keyword>
<dbReference type="EMBL" id="JAHKSW010000023">
    <property type="protein sequence ID" value="KAG7318029.1"/>
    <property type="molecule type" value="Genomic_DNA"/>
</dbReference>
<comment type="similarity">
    <text evidence="2">Belongs to the MS4A family.</text>
</comment>
<evidence type="ECO:0000256" key="4">
    <source>
        <dbReference type="ARBA" id="ARBA00022989"/>
    </source>
</evidence>
<reference evidence="7 8" key="1">
    <citation type="submission" date="2021-06" db="EMBL/GenBank/DDBJ databases">
        <title>Chromosome-level genome assembly of the red-tail catfish (Hemibagrus wyckioides).</title>
        <authorList>
            <person name="Shao F."/>
        </authorList>
    </citation>
    <scope>NUCLEOTIDE SEQUENCE [LARGE SCALE GENOMIC DNA]</scope>
    <source>
        <strain evidence="7">EC202008001</strain>
        <tissue evidence="7">Blood</tissue>
    </source>
</reference>
<feature type="transmembrane region" description="Helical" evidence="6">
    <location>
        <begin position="77"/>
        <end position="100"/>
    </location>
</feature>
<dbReference type="PANTHER" id="PTHR23320">
    <property type="entry name" value="MEMBRANE-SPANNING 4-DOMAINS SUBFAMILY A MS4A -RELATED"/>
    <property type="match status" value="1"/>
</dbReference>
<comment type="caution">
    <text evidence="7">The sequence shown here is derived from an EMBL/GenBank/DDBJ whole genome shotgun (WGS) entry which is preliminary data.</text>
</comment>
<evidence type="ECO:0000313" key="7">
    <source>
        <dbReference type="EMBL" id="KAG7318029.1"/>
    </source>
</evidence>
<sequence length="188" mass="21391">MRYTFKPDDCMVITIPLASVRNAREGQLMPDKFTCRFKDSYKVYQRGRPKALGVAQIITAVFILCLGGLLINFYYYGFLYMFMIPSILYLVSGALAIAAAHAPLMPLMKASFVFNILALCLAIIMTCLTCLMTLERYTYEIHTGLGVVMAVMHMFEFLLSVILIHWESKALCRTHFNSLPMITLKQDM</sequence>
<name>A0A9D3NAY0_9TELE</name>
<dbReference type="GO" id="GO:0016020">
    <property type="term" value="C:membrane"/>
    <property type="evidence" value="ECO:0007669"/>
    <property type="project" value="UniProtKB-SubCell"/>
</dbReference>
<evidence type="ECO:0000256" key="5">
    <source>
        <dbReference type="ARBA" id="ARBA00023136"/>
    </source>
</evidence>
<organism evidence="7 8">
    <name type="scientific">Hemibagrus wyckioides</name>
    <dbReference type="NCBI Taxonomy" id="337641"/>
    <lineage>
        <taxon>Eukaryota</taxon>
        <taxon>Metazoa</taxon>
        <taxon>Chordata</taxon>
        <taxon>Craniata</taxon>
        <taxon>Vertebrata</taxon>
        <taxon>Euteleostomi</taxon>
        <taxon>Actinopterygii</taxon>
        <taxon>Neopterygii</taxon>
        <taxon>Teleostei</taxon>
        <taxon>Ostariophysi</taxon>
        <taxon>Siluriformes</taxon>
        <taxon>Bagridae</taxon>
        <taxon>Hemibagrus</taxon>
    </lineage>
</organism>
<dbReference type="OrthoDB" id="8791662at2759"/>
<keyword evidence="4 6" id="KW-1133">Transmembrane helix</keyword>
<evidence type="ECO:0000256" key="6">
    <source>
        <dbReference type="SAM" id="Phobius"/>
    </source>
</evidence>
<feature type="transmembrane region" description="Helical" evidence="6">
    <location>
        <begin position="112"/>
        <end position="134"/>
    </location>
</feature>
<dbReference type="Pfam" id="PF04103">
    <property type="entry name" value="CD20"/>
    <property type="match status" value="1"/>
</dbReference>
<keyword evidence="5 6" id="KW-0472">Membrane</keyword>
<dbReference type="InterPro" id="IPR007237">
    <property type="entry name" value="CD20-like"/>
</dbReference>
<protein>
    <submittedName>
        <fullName evidence="7">Uncharacterized protein</fullName>
    </submittedName>
</protein>
<gene>
    <name evidence="7" type="ORF">KOW79_019064</name>
</gene>
<keyword evidence="8" id="KW-1185">Reference proteome</keyword>
<evidence type="ECO:0000256" key="3">
    <source>
        <dbReference type="ARBA" id="ARBA00022692"/>
    </source>
</evidence>
<dbReference type="PANTHER" id="PTHR23320:SF128">
    <property type="entry name" value="MEMBRANE-SPANNING 4-DOMAINS SUBFAMILY A MEMBER 4A"/>
    <property type="match status" value="1"/>
</dbReference>
<accession>A0A9D3NAY0</accession>
<evidence type="ECO:0000256" key="1">
    <source>
        <dbReference type="ARBA" id="ARBA00004141"/>
    </source>
</evidence>
<evidence type="ECO:0000256" key="2">
    <source>
        <dbReference type="ARBA" id="ARBA00009565"/>
    </source>
</evidence>
<dbReference type="Proteomes" id="UP000824219">
    <property type="component" value="Linkage Group LG23"/>
</dbReference>
<evidence type="ECO:0000313" key="8">
    <source>
        <dbReference type="Proteomes" id="UP000824219"/>
    </source>
</evidence>